<dbReference type="SUPFAM" id="SSF48065">
    <property type="entry name" value="DBL homology domain (DH-domain)"/>
    <property type="match status" value="1"/>
</dbReference>
<dbReference type="PANTHER" id="PTHR22834">
    <property type="entry name" value="NUCLEAR FUSION PROTEIN FUS2"/>
    <property type="match status" value="1"/>
</dbReference>
<feature type="compositionally biased region" description="Polar residues" evidence="3">
    <location>
        <begin position="410"/>
        <end position="424"/>
    </location>
</feature>
<feature type="compositionally biased region" description="Basic and acidic residues" evidence="3">
    <location>
        <begin position="978"/>
        <end position="1002"/>
    </location>
</feature>
<evidence type="ECO:0000259" key="4">
    <source>
        <dbReference type="PROSITE" id="PS50010"/>
    </source>
</evidence>
<feature type="compositionally biased region" description="Basic and acidic residues" evidence="3">
    <location>
        <begin position="803"/>
        <end position="820"/>
    </location>
</feature>
<dbReference type="EMBL" id="CAUWAG010000003">
    <property type="protein sequence ID" value="CAJ2501652.1"/>
    <property type="molecule type" value="Genomic_DNA"/>
</dbReference>
<feature type="compositionally biased region" description="Low complexity" evidence="3">
    <location>
        <begin position="1213"/>
        <end position="1225"/>
    </location>
</feature>
<accession>A0AAI8VBL1</accession>
<feature type="coiled-coil region" evidence="2">
    <location>
        <begin position="1450"/>
        <end position="1477"/>
    </location>
</feature>
<feature type="compositionally biased region" description="Low complexity" evidence="3">
    <location>
        <begin position="184"/>
        <end position="198"/>
    </location>
</feature>
<keyword evidence="1" id="KW-0344">Guanine-nucleotide releasing factor</keyword>
<feature type="compositionally biased region" description="Polar residues" evidence="3">
    <location>
        <begin position="1191"/>
        <end position="1212"/>
    </location>
</feature>
<reference evidence="5" key="1">
    <citation type="submission" date="2023-10" db="EMBL/GenBank/DDBJ databases">
        <authorList>
            <person name="Hackl T."/>
        </authorList>
    </citation>
    <scope>NUCLEOTIDE SEQUENCE</scope>
</reference>
<feature type="compositionally biased region" description="Polar residues" evidence="3">
    <location>
        <begin position="439"/>
        <end position="468"/>
    </location>
</feature>
<sequence length="2000" mass="221220">MSMDAGNREEEDRYFGATLAAHNFDTQSLQSGPGTGTGTGLPPNRYHHLQHHLQPPLQLQLQPHPHLPDEPVYHYSAAGHLRPLPSSQFASHAASNHQAAHANATTNFEPVGLVDPDDFYRAYDEDDGDDTLMASTLPASRQNRDASLRSNGNGSTPRHPTIPLTRTGPRPALRSVSAPVDEQTSAAAARSRPTATTALPGRPGHQPSVKDLKKRFDQNAAQSSSNAAPVRKTTPRNPVRETPSPAEARPASASTTTNGRTTSYTTLRSSVTRDSSSGARTSSGTRSTQRNRTVAEDQLSNNAQSFASRIAKPRATVGAHGQASETMTNLSPTSSPDSIPPVPQPRSLLFGEIGPGQVDAGLVGHGIDGHRTRRTSESNLQSQAGHRQRSFSHTDADPPSPSDWYRETNGETLSRTIAGSTSHTNKSHSRSRSDLAGTKSVQPRSKTSQASRPRPTLNTSMLSTSSKLPVSVRKLSTPSNSSSPTSTRSNSPSTRRRPPAQGKLSKSIPVPRAKTPTSSSNTALKRPSRSGAITPNDNTRLNAYIAAPPPKLSPPLRSSRPRQTVSTATTTSSRLRAVERGRSPANVDNKASAKANEPTTRRRKISMGPIDFESRREQIKLSYTKSIRDGEARASARKVAEEKRKKAVVEAAKAQIAAAEALTRQEEKLQAELTDDSLQSPADLEISPVESLALRTITTGFLMDSPADAEAPTAERLPLPTITTGLLRSYQPDMSTEEIRPRDSPTLGIPGSFPDLETPGDHEEPPRSAISDTTEFDAEPQTEPPVQEAPLRQDYIGAASVDVDDHHEQTHPKFEYRSPFEDESLQDDGISIKISLDPSPDQESQVIEPAQSTSESNVDQENPSSAREDEYEPRPLTSQTYQTKVTIIGRDSEFPPSTREASGIPLSTGVSQAQVSEDNAHPRPRSQSHRLSYGNSVSSYDTQPDRSAGLSEIEEFFVGPIIRDSALFPQGITARLEESRDGHTGSSQHHTEEIRFSADSRRTMGTRPSLTVPRTSESMNRASQTTAWTEYSANSQDRYSGYEPKDHNFDQRELTFHEQARSESDSRPQSYQFERNSRDESCSRDVSPFGTYRHTEAQYDHQPRLPEIDTSQGFVVNYVNRKNSTTLTSVPILPDHSPPPPPDDVSLRDALSSAPPSEYFDETRPNSYFRAGKEDQGLYSLNPSRRESEDLAQTVSATQSIDQGSLETSEGNQSSSSRLTSQQTLAESISIDPTPEAQGLSTKERKRLFTRLEIIKEMIDTEAFFIRDMNIVEEIYKGTAEACPKLDDTTVKLIFRNTDQIVKFHSAFLVELKEGVSSVYTPKVHRSNLTKGISSLVDGSASSTTSIGRLSDDKDRQTSLGPIFVRNMEKMKIVHEAFLKNSDHAAKRLIQIQEDPTVQVWLNECNEVARDLTKAWNLDSLLIKPMQRITKYPNLLIQLLHETPTDHPDRPNLESAKASLENAIEDINKTKKNFELVGQIVGSRKRKESDVKAGFARAFGKRVDKLQAANNRPTEDPDYLKLHEKFGDDYLRLQVVLRDVEFYTRQVAEHVHEFLQYLSSMELVMRLQPSPHPEIESKWVRFNVSMRDVEKVALEQHLSQVRKQVIEPFELVIKSYGNPSLAMKKRAKRRLDYERSIQLKKAGKKVDKQLSDCVEQYEALNEALKKELPKLSALTEKVGNICLGNLVNIQAQWFGIWKEKLKVVLEDAHMPEIPEIVSAFQRDYKFQDEQMNSIGIVNGAFKGRPSQSTSIDESFGRLRPTPADLSPRNRGLSLNSDTAPTLPTPDFMNRRSGQFAMSPSAISAQSPHQYYYRDFYGGINGQALQNSGTPKTPDLSTSSRSLATPSVRPGTGQSYDSGGIPGQSAESVQHSRRYSNSAHPSPYQAPDNQRYSGLFQSALPVSEGQQERHPRPSIASSRASSRERQPVNGYNVLWLAASLFEFNIETIKHEAGYPYLTYSAGEIFDVIAEKGELWLAKNQDDPNNLVGWLWSKHFAKLADD</sequence>
<dbReference type="PANTHER" id="PTHR22834:SF20">
    <property type="entry name" value="SH3 DOMAIN-CONTAINING PROTEIN"/>
    <property type="match status" value="1"/>
</dbReference>
<dbReference type="InterPro" id="IPR027267">
    <property type="entry name" value="AH/BAR_dom_sf"/>
</dbReference>
<evidence type="ECO:0000313" key="5">
    <source>
        <dbReference type="EMBL" id="CAJ2501652.1"/>
    </source>
</evidence>
<dbReference type="GO" id="GO:0005085">
    <property type="term" value="F:guanyl-nucleotide exchange factor activity"/>
    <property type="evidence" value="ECO:0007669"/>
    <property type="project" value="UniProtKB-KW"/>
</dbReference>
<feature type="compositionally biased region" description="Polar residues" evidence="3">
    <location>
        <begin position="876"/>
        <end position="885"/>
    </location>
</feature>
<feature type="compositionally biased region" description="Polar residues" evidence="3">
    <location>
        <begin position="929"/>
        <end position="942"/>
    </location>
</feature>
<comment type="caution">
    <text evidence="5">The sequence shown here is derived from an EMBL/GenBank/DDBJ whole genome shotgun (WGS) entry which is preliminary data.</text>
</comment>
<feature type="region of interest" description="Disordered" evidence="3">
    <location>
        <begin position="25"/>
        <end position="45"/>
    </location>
</feature>
<protein>
    <submittedName>
        <fullName evidence="5">Uu.00g045050.m01.CDS01</fullName>
    </submittedName>
</protein>
<feature type="compositionally biased region" description="Basic and acidic residues" evidence="3">
    <location>
        <begin position="367"/>
        <end position="376"/>
    </location>
</feature>
<gene>
    <name evidence="5" type="ORF">KHLLAP_LOCUS2120</name>
</gene>
<evidence type="ECO:0000313" key="6">
    <source>
        <dbReference type="Proteomes" id="UP001295740"/>
    </source>
</evidence>
<feature type="compositionally biased region" description="Polar residues" evidence="3">
    <location>
        <begin position="1772"/>
        <end position="1781"/>
    </location>
</feature>
<feature type="domain" description="DH" evidence="4">
    <location>
        <begin position="1250"/>
        <end position="1470"/>
    </location>
</feature>
<dbReference type="CDD" id="cd07589">
    <property type="entry name" value="BAR_DNMBP"/>
    <property type="match status" value="1"/>
</dbReference>
<dbReference type="GO" id="GO:0032955">
    <property type="term" value="P:regulation of division septum assembly"/>
    <property type="evidence" value="ECO:0007669"/>
    <property type="project" value="TreeGrafter"/>
</dbReference>
<feature type="compositionally biased region" description="Basic and acidic residues" evidence="3">
    <location>
        <begin position="208"/>
        <end position="217"/>
    </location>
</feature>
<dbReference type="Gene3D" id="1.20.1270.60">
    <property type="entry name" value="Arfaptin homology (AH) domain/BAR domain"/>
    <property type="match status" value="1"/>
</dbReference>
<dbReference type="InterPro" id="IPR000219">
    <property type="entry name" value="DH_dom"/>
</dbReference>
<dbReference type="GO" id="GO:0005737">
    <property type="term" value="C:cytoplasm"/>
    <property type="evidence" value="ECO:0007669"/>
    <property type="project" value="InterPro"/>
</dbReference>
<keyword evidence="6" id="KW-1185">Reference proteome</keyword>
<feature type="region of interest" description="Disordered" evidence="3">
    <location>
        <begin position="978"/>
        <end position="1032"/>
    </location>
</feature>
<feature type="compositionally biased region" description="Polar residues" evidence="3">
    <location>
        <begin position="1823"/>
        <end position="1844"/>
    </location>
</feature>
<dbReference type="InterPro" id="IPR004148">
    <property type="entry name" value="BAR_dom"/>
</dbReference>
<feature type="compositionally biased region" description="Polar residues" evidence="3">
    <location>
        <begin position="1864"/>
        <end position="1879"/>
    </location>
</feature>
<feature type="compositionally biased region" description="Polar residues" evidence="3">
    <location>
        <begin position="841"/>
        <end position="865"/>
    </location>
</feature>
<feature type="compositionally biased region" description="Low complexity" evidence="3">
    <location>
        <begin position="476"/>
        <end position="493"/>
    </location>
</feature>
<organism evidence="5 6">
    <name type="scientific">Anthostomella pinea</name>
    <dbReference type="NCBI Taxonomy" id="933095"/>
    <lineage>
        <taxon>Eukaryota</taxon>
        <taxon>Fungi</taxon>
        <taxon>Dikarya</taxon>
        <taxon>Ascomycota</taxon>
        <taxon>Pezizomycotina</taxon>
        <taxon>Sordariomycetes</taxon>
        <taxon>Xylariomycetidae</taxon>
        <taxon>Xylariales</taxon>
        <taxon>Xylariaceae</taxon>
        <taxon>Anthostomella</taxon>
    </lineage>
</organism>
<dbReference type="SUPFAM" id="SSF103657">
    <property type="entry name" value="BAR/IMD domain-like"/>
    <property type="match status" value="1"/>
</dbReference>
<feature type="compositionally biased region" description="Low complexity" evidence="3">
    <location>
        <begin position="240"/>
        <end position="292"/>
    </location>
</feature>
<dbReference type="GO" id="GO:0031991">
    <property type="term" value="P:regulation of actomyosin contractile ring contraction"/>
    <property type="evidence" value="ECO:0007669"/>
    <property type="project" value="TreeGrafter"/>
</dbReference>
<dbReference type="Pfam" id="PF00621">
    <property type="entry name" value="RhoGEF"/>
    <property type="match status" value="1"/>
</dbReference>
<feature type="region of interest" description="Disordered" evidence="3">
    <location>
        <begin position="122"/>
        <end position="604"/>
    </location>
</feature>
<feature type="compositionally biased region" description="Polar residues" evidence="3">
    <location>
        <begin position="148"/>
        <end position="158"/>
    </location>
</feature>
<feature type="compositionally biased region" description="Polar residues" evidence="3">
    <location>
        <begin position="298"/>
        <end position="307"/>
    </location>
</feature>
<feature type="compositionally biased region" description="Polar residues" evidence="3">
    <location>
        <begin position="531"/>
        <end position="541"/>
    </location>
</feature>
<evidence type="ECO:0000256" key="1">
    <source>
        <dbReference type="ARBA" id="ARBA00022658"/>
    </source>
</evidence>
<proteinExistence type="predicted"/>
<evidence type="ECO:0000256" key="2">
    <source>
        <dbReference type="SAM" id="Coils"/>
    </source>
</evidence>
<feature type="region of interest" description="Disordered" evidence="3">
    <location>
        <begin position="1823"/>
        <end position="1922"/>
    </location>
</feature>
<dbReference type="SMART" id="SM00325">
    <property type="entry name" value="RhoGEF"/>
    <property type="match status" value="1"/>
</dbReference>
<name>A0AAI8VBL1_9PEZI</name>
<feature type="coiled-coil region" evidence="2">
    <location>
        <begin position="649"/>
        <end position="679"/>
    </location>
</feature>
<feature type="region of interest" description="Disordered" evidence="3">
    <location>
        <begin position="1128"/>
        <end position="1242"/>
    </location>
</feature>
<dbReference type="CDD" id="cd00160">
    <property type="entry name" value="RhoGEF"/>
    <property type="match status" value="1"/>
</dbReference>
<keyword evidence="2" id="KW-0175">Coiled coil</keyword>
<feature type="compositionally biased region" description="Polar residues" evidence="3">
    <location>
        <begin position="908"/>
        <end position="917"/>
    </location>
</feature>
<dbReference type="InterPro" id="IPR051492">
    <property type="entry name" value="Dynamin-Rho_GEF"/>
</dbReference>
<evidence type="ECO:0000256" key="3">
    <source>
        <dbReference type="SAM" id="MobiDB-lite"/>
    </source>
</evidence>
<feature type="compositionally biased region" description="Low complexity" evidence="3">
    <location>
        <begin position="218"/>
        <end position="228"/>
    </location>
</feature>
<feature type="compositionally biased region" description="Polar residues" evidence="3">
    <location>
        <begin position="1006"/>
        <end position="1032"/>
    </location>
</feature>
<dbReference type="Gene3D" id="1.20.900.10">
    <property type="entry name" value="Dbl homology (DH) domain"/>
    <property type="match status" value="1"/>
</dbReference>
<feature type="compositionally biased region" description="Low complexity" evidence="3">
    <location>
        <begin position="554"/>
        <end position="573"/>
    </location>
</feature>
<feature type="region of interest" description="Disordered" evidence="3">
    <location>
        <begin position="1745"/>
        <end position="1784"/>
    </location>
</feature>
<feature type="compositionally biased region" description="Polar residues" evidence="3">
    <location>
        <begin position="323"/>
        <end position="337"/>
    </location>
</feature>
<dbReference type="InterPro" id="IPR035899">
    <property type="entry name" value="DBL_dom_sf"/>
</dbReference>
<dbReference type="Pfam" id="PF03114">
    <property type="entry name" value="BAR"/>
    <property type="match status" value="1"/>
</dbReference>
<feature type="compositionally biased region" description="Polar residues" evidence="3">
    <location>
        <begin position="1886"/>
        <end position="1895"/>
    </location>
</feature>
<feature type="region of interest" description="Disordered" evidence="3">
    <location>
        <begin position="728"/>
        <end position="946"/>
    </location>
</feature>
<dbReference type="PROSITE" id="PS50010">
    <property type="entry name" value="DH_2"/>
    <property type="match status" value="1"/>
</dbReference>
<dbReference type="Proteomes" id="UP001295740">
    <property type="component" value="Unassembled WGS sequence"/>
</dbReference>
<feature type="region of interest" description="Disordered" evidence="3">
    <location>
        <begin position="1058"/>
        <end position="1088"/>
    </location>
</feature>